<dbReference type="AlphaFoldDB" id="A0AAV5EMW8"/>
<gene>
    <name evidence="1" type="primary">gb11396</name>
    <name evidence="1" type="ORF">PR202_gb11396</name>
</gene>
<evidence type="ECO:0000313" key="2">
    <source>
        <dbReference type="Proteomes" id="UP001054889"/>
    </source>
</evidence>
<proteinExistence type="predicted"/>
<dbReference type="PANTHER" id="PTHR34591">
    <property type="entry name" value="OS03G0653100 PROTEIN-RELATED"/>
    <property type="match status" value="1"/>
</dbReference>
<name>A0AAV5EMW8_ELECO</name>
<sequence>MATKIAGKLENYVEMMADYFDPISIVHCCNGLLLLDSRVVNPATRQWERLPPCPALPDPRTVYFGDNDAYIAFDPTMSPHYEVLLSPKSVWP</sequence>
<reference evidence="1" key="1">
    <citation type="journal article" date="2018" name="DNA Res.">
        <title>Multiple hybrid de novo genome assembly of finger millet, an orphan allotetraploid crop.</title>
        <authorList>
            <person name="Hatakeyama M."/>
            <person name="Aluri S."/>
            <person name="Balachadran M.T."/>
            <person name="Sivarajan S.R."/>
            <person name="Patrignani A."/>
            <person name="Gruter S."/>
            <person name="Poveda L."/>
            <person name="Shimizu-Inatsugi R."/>
            <person name="Baeten J."/>
            <person name="Francoijs K.J."/>
            <person name="Nataraja K.N."/>
            <person name="Reddy Y.A.N."/>
            <person name="Phadnis S."/>
            <person name="Ravikumar R.L."/>
            <person name="Schlapbach R."/>
            <person name="Sreeman S.M."/>
            <person name="Shimizu K.K."/>
        </authorList>
    </citation>
    <scope>NUCLEOTIDE SEQUENCE</scope>
</reference>
<dbReference type="EMBL" id="BQKI01000076">
    <property type="protein sequence ID" value="GJN23723.1"/>
    <property type="molecule type" value="Genomic_DNA"/>
</dbReference>
<dbReference type="PANTHER" id="PTHR34591:SF58">
    <property type="entry name" value="F-BOX DOMAIN-CONTAINING PROTEIN"/>
    <property type="match status" value="1"/>
</dbReference>
<evidence type="ECO:0008006" key="3">
    <source>
        <dbReference type="Google" id="ProtNLM"/>
    </source>
</evidence>
<comment type="caution">
    <text evidence="1">The sequence shown here is derived from an EMBL/GenBank/DDBJ whole genome shotgun (WGS) entry which is preliminary data.</text>
</comment>
<keyword evidence="2" id="KW-1185">Reference proteome</keyword>
<evidence type="ECO:0000313" key="1">
    <source>
        <dbReference type="EMBL" id="GJN23723.1"/>
    </source>
</evidence>
<accession>A0AAV5EMW8</accession>
<protein>
    <recommendedName>
        <fullName evidence="3">F-box protein</fullName>
    </recommendedName>
</protein>
<organism evidence="1 2">
    <name type="scientific">Eleusine coracana subsp. coracana</name>
    <dbReference type="NCBI Taxonomy" id="191504"/>
    <lineage>
        <taxon>Eukaryota</taxon>
        <taxon>Viridiplantae</taxon>
        <taxon>Streptophyta</taxon>
        <taxon>Embryophyta</taxon>
        <taxon>Tracheophyta</taxon>
        <taxon>Spermatophyta</taxon>
        <taxon>Magnoliopsida</taxon>
        <taxon>Liliopsida</taxon>
        <taxon>Poales</taxon>
        <taxon>Poaceae</taxon>
        <taxon>PACMAD clade</taxon>
        <taxon>Chloridoideae</taxon>
        <taxon>Cynodonteae</taxon>
        <taxon>Eleusininae</taxon>
        <taxon>Eleusine</taxon>
    </lineage>
</organism>
<reference evidence="1" key="2">
    <citation type="submission" date="2021-12" db="EMBL/GenBank/DDBJ databases">
        <title>Resequencing data analysis of finger millet.</title>
        <authorList>
            <person name="Hatakeyama M."/>
            <person name="Aluri S."/>
            <person name="Balachadran M.T."/>
            <person name="Sivarajan S.R."/>
            <person name="Poveda L."/>
            <person name="Shimizu-Inatsugi R."/>
            <person name="Schlapbach R."/>
            <person name="Sreeman S.M."/>
            <person name="Shimizu K.K."/>
        </authorList>
    </citation>
    <scope>NUCLEOTIDE SEQUENCE</scope>
</reference>
<dbReference type="Proteomes" id="UP001054889">
    <property type="component" value="Unassembled WGS sequence"/>
</dbReference>